<dbReference type="SUPFAM" id="SSF69318">
    <property type="entry name" value="Integrin alpha N-terminal domain"/>
    <property type="match status" value="1"/>
</dbReference>
<name>K0SJV4_THAOC</name>
<dbReference type="PANTHER" id="PTHR36220:SF1">
    <property type="entry name" value="GAMMA TUBULIN COMPLEX COMPONENT C-TERMINAL DOMAIN-CONTAINING PROTEIN"/>
    <property type="match status" value="1"/>
</dbReference>
<dbReference type="AlphaFoldDB" id="K0SJV4"/>
<dbReference type="PANTHER" id="PTHR36220">
    <property type="entry name" value="UNNAMED PRODUCT"/>
    <property type="match status" value="1"/>
</dbReference>
<evidence type="ECO:0000256" key="1">
    <source>
        <dbReference type="ARBA" id="ARBA00022729"/>
    </source>
</evidence>
<evidence type="ECO:0000313" key="3">
    <source>
        <dbReference type="Proteomes" id="UP000266841"/>
    </source>
</evidence>
<protein>
    <recommendedName>
        <fullName evidence="4">PKD domain-containing protein</fullName>
    </recommendedName>
</protein>
<dbReference type="InterPro" id="IPR013517">
    <property type="entry name" value="FG-GAP"/>
</dbReference>
<gene>
    <name evidence="2" type="ORF">THAOC_13955</name>
</gene>
<dbReference type="EMBL" id="AGNL01016173">
    <property type="protein sequence ID" value="EJK65214.1"/>
    <property type="molecule type" value="Genomic_DNA"/>
</dbReference>
<keyword evidence="1" id="KW-0732">Signal</keyword>
<proteinExistence type="predicted"/>
<dbReference type="Pfam" id="PF14312">
    <property type="entry name" value="FG-GAP_2"/>
    <property type="match status" value="4"/>
</dbReference>
<dbReference type="Proteomes" id="UP000266841">
    <property type="component" value="Unassembled WGS sequence"/>
</dbReference>
<dbReference type="InterPro" id="IPR028994">
    <property type="entry name" value="Integrin_alpha_N"/>
</dbReference>
<reference evidence="2 3" key="1">
    <citation type="journal article" date="2012" name="Genome Biol.">
        <title>Genome and low-iron response of an oceanic diatom adapted to chronic iron limitation.</title>
        <authorList>
            <person name="Lommer M."/>
            <person name="Specht M."/>
            <person name="Roy A.S."/>
            <person name="Kraemer L."/>
            <person name="Andreson R."/>
            <person name="Gutowska M.A."/>
            <person name="Wolf J."/>
            <person name="Bergner S.V."/>
            <person name="Schilhabel M.B."/>
            <person name="Klostermeier U.C."/>
            <person name="Beiko R.G."/>
            <person name="Rosenstiel P."/>
            <person name="Hippler M."/>
            <person name="Laroche J."/>
        </authorList>
    </citation>
    <scope>NUCLEOTIDE SEQUENCE [LARGE SCALE GENOMIC DNA]</scope>
    <source>
        <strain evidence="2 3">CCMP1005</strain>
    </source>
</reference>
<comment type="caution">
    <text evidence="2">The sequence shown here is derived from an EMBL/GenBank/DDBJ whole genome shotgun (WGS) entry which is preliminary data.</text>
</comment>
<keyword evidence="3" id="KW-1185">Reference proteome</keyword>
<evidence type="ECO:0000313" key="2">
    <source>
        <dbReference type="EMBL" id="EJK65214.1"/>
    </source>
</evidence>
<accession>K0SJV4</accession>
<sequence>GRSVAIFGDTIVVGAHLDGNDEFRSSGSAHVFVRSGEVWTHQAKLLAPDLATGDMFGRSVAIYGDTIVVGAYRDDENEGDSGSAHVFVRSGEEWTHQAMLLAPDGAPRDFFGWSVAIYGDSIVVGARYDGDNGYRSGSAHVFVQGGEEWTHQAKLLAPDGAEGDEFGNSVAIYGNSVVVGAYRDDDNGNVSGSAHVFVV</sequence>
<organism evidence="2 3">
    <name type="scientific">Thalassiosira oceanica</name>
    <name type="common">Marine diatom</name>
    <dbReference type="NCBI Taxonomy" id="159749"/>
    <lineage>
        <taxon>Eukaryota</taxon>
        <taxon>Sar</taxon>
        <taxon>Stramenopiles</taxon>
        <taxon>Ochrophyta</taxon>
        <taxon>Bacillariophyta</taxon>
        <taxon>Coscinodiscophyceae</taxon>
        <taxon>Thalassiosirophycidae</taxon>
        <taxon>Thalassiosirales</taxon>
        <taxon>Thalassiosiraceae</taxon>
        <taxon>Thalassiosira</taxon>
    </lineage>
</organism>
<dbReference type="Gene3D" id="2.130.10.130">
    <property type="entry name" value="Integrin alpha, N-terminal"/>
    <property type="match status" value="2"/>
</dbReference>
<dbReference type="OrthoDB" id="188207at2759"/>
<feature type="non-terminal residue" evidence="2">
    <location>
        <position position="1"/>
    </location>
</feature>
<evidence type="ECO:0008006" key="4">
    <source>
        <dbReference type="Google" id="ProtNLM"/>
    </source>
</evidence>